<reference evidence="1 2" key="1">
    <citation type="journal article" date="2021" name="Hortic Res">
        <title>High-quality reference genome and annotation aids understanding of berry development for evergreen blueberry (Vaccinium darrowii).</title>
        <authorList>
            <person name="Yu J."/>
            <person name="Hulse-Kemp A.M."/>
            <person name="Babiker E."/>
            <person name="Staton M."/>
        </authorList>
    </citation>
    <scope>NUCLEOTIDE SEQUENCE [LARGE SCALE GENOMIC DNA]</scope>
    <source>
        <strain evidence="2">cv. NJ 8807/NJ 8810</strain>
        <tissue evidence="1">Young leaf</tissue>
    </source>
</reference>
<sequence length="79" mass="8344">MGLTEWHETATAGLPSSFLVWLILEKLSKAIFDEIVAGLRASLLRGYVGEGEVGPDGEEGGTGDEAADGGGQLLGRWWV</sequence>
<name>A0ACB7XU08_9ERIC</name>
<evidence type="ECO:0000313" key="2">
    <source>
        <dbReference type="Proteomes" id="UP000828048"/>
    </source>
</evidence>
<keyword evidence="2" id="KW-1185">Reference proteome</keyword>
<dbReference type="EMBL" id="CM037151">
    <property type="protein sequence ID" value="KAH7844287.1"/>
    <property type="molecule type" value="Genomic_DNA"/>
</dbReference>
<comment type="caution">
    <text evidence="1">The sequence shown here is derived from an EMBL/GenBank/DDBJ whole genome shotgun (WGS) entry which is preliminary data.</text>
</comment>
<gene>
    <name evidence="1" type="ORF">Vadar_026490</name>
</gene>
<protein>
    <submittedName>
        <fullName evidence="1">Uncharacterized protein</fullName>
    </submittedName>
</protein>
<evidence type="ECO:0000313" key="1">
    <source>
        <dbReference type="EMBL" id="KAH7844287.1"/>
    </source>
</evidence>
<dbReference type="Proteomes" id="UP000828048">
    <property type="component" value="Chromosome 1"/>
</dbReference>
<accession>A0ACB7XU08</accession>
<proteinExistence type="predicted"/>
<organism evidence="1 2">
    <name type="scientific">Vaccinium darrowii</name>
    <dbReference type="NCBI Taxonomy" id="229202"/>
    <lineage>
        <taxon>Eukaryota</taxon>
        <taxon>Viridiplantae</taxon>
        <taxon>Streptophyta</taxon>
        <taxon>Embryophyta</taxon>
        <taxon>Tracheophyta</taxon>
        <taxon>Spermatophyta</taxon>
        <taxon>Magnoliopsida</taxon>
        <taxon>eudicotyledons</taxon>
        <taxon>Gunneridae</taxon>
        <taxon>Pentapetalae</taxon>
        <taxon>asterids</taxon>
        <taxon>Ericales</taxon>
        <taxon>Ericaceae</taxon>
        <taxon>Vaccinioideae</taxon>
        <taxon>Vaccinieae</taxon>
        <taxon>Vaccinium</taxon>
    </lineage>
</organism>